<organism evidence="2">
    <name type="scientific">Spironucleus salmonicida</name>
    <dbReference type="NCBI Taxonomy" id="348837"/>
    <lineage>
        <taxon>Eukaryota</taxon>
        <taxon>Metamonada</taxon>
        <taxon>Diplomonadida</taxon>
        <taxon>Hexamitidae</taxon>
        <taxon>Hexamitinae</taxon>
        <taxon>Spironucleus</taxon>
    </lineage>
</organism>
<dbReference type="PANTHER" id="PTHR24184">
    <property type="entry name" value="SI:CH211-189E2.2"/>
    <property type="match status" value="1"/>
</dbReference>
<dbReference type="EMBL" id="AUWU02000005">
    <property type="protein sequence ID" value="KAH0573151.1"/>
    <property type="molecule type" value="Genomic_DNA"/>
</dbReference>
<evidence type="ECO:0000313" key="3">
    <source>
        <dbReference type="EMBL" id="KAH0573151.1"/>
    </source>
</evidence>
<proteinExistence type="predicted"/>
<name>V6LMA6_9EUKA</name>
<dbReference type="InterPro" id="IPR002110">
    <property type="entry name" value="Ankyrin_rpt"/>
</dbReference>
<accession>V6LMA6</accession>
<dbReference type="PANTHER" id="PTHR24184:SF11">
    <property type="entry name" value="ANKYRIN REPEAT AND SOCS BOX CONTAINING 3"/>
    <property type="match status" value="1"/>
</dbReference>
<evidence type="ECO:0000313" key="4">
    <source>
        <dbReference type="Proteomes" id="UP000018208"/>
    </source>
</evidence>
<dbReference type="AlphaFoldDB" id="V6LMA6"/>
<evidence type="ECO:0000313" key="2">
    <source>
        <dbReference type="EMBL" id="EST41849.1"/>
    </source>
</evidence>
<dbReference type="Proteomes" id="UP000018208">
    <property type="component" value="Unassembled WGS sequence"/>
</dbReference>
<gene>
    <name evidence="2" type="ORF">SS50377_18684</name>
    <name evidence="3" type="ORF">SS50377_25270</name>
</gene>
<dbReference type="InterPro" id="IPR036770">
    <property type="entry name" value="Ankyrin_rpt-contain_sf"/>
</dbReference>
<dbReference type="VEuPathDB" id="GiardiaDB:SS50377_25270"/>
<evidence type="ECO:0000256" key="1">
    <source>
        <dbReference type="SAM" id="Coils"/>
    </source>
</evidence>
<dbReference type="EMBL" id="KI546167">
    <property type="protein sequence ID" value="EST41849.1"/>
    <property type="molecule type" value="Genomic_DNA"/>
</dbReference>
<keyword evidence="1" id="KW-0175">Coiled coil</keyword>
<protein>
    <submittedName>
        <fullName evidence="2">Ankyrin repeat-containing protein</fullName>
    </submittedName>
</protein>
<dbReference type="Pfam" id="PF12796">
    <property type="entry name" value="Ank_2"/>
    <property type="match status" value="1"/>
</dbReference>
<dbReference type="SMART" id="SM00248">
    <property type="entry name" value="ANK"/>
    <property type="match status" value="5"/>
</dbReference>
<dbReference type="Pfam" id="PF00023">
    <property type="entry name" value="Ank"/>
    <property type="match status" value="1"/>
</dbReference>
<dbReference type="OrthoDB" id="194358at2759"/>
<reference evidence="2 3" key="1">
    <citation type="journal article" date="2014" name="PLoS Genet.">
        <title>The Genome of Spironucleus salmonicida Highlights a Fish Pathogen Adapted to Fluctuating Environments.</title>
        <authorList>
            <person name="Xu F."/>
            <person name="Jerlstrom-Hultqvist J."/>
            <person name="Einarsson E."/>
            <person name="Astvaldsson A."/>
            <person name="Svard S.G."/>
            <person name="Andersson J.O."/>
        </authorList>
    </citation>
    <scope>NUCLEOTIDE SEQUENCE</scope>
    <source>
        <strain evidence="3">ATCC 50377</strain>
    </source>
</reference>
<sequence length="501" mass="57274">MKYMNPLQQACLQHNLPNLKASIHLLNHSNPTPLMLAAQSNFVEALNFLSENAFETLKCDTIWVPKGALAIQFAATYASKSALSVLISEQKPAKMTDLMIEVVLWSGKINKYIIQYQQYIMSKNLVKAQNTFKTTSSVLVNKDQVRQFIARDGVGRTYLHYLALQQISNFDAKIVEKLIEIAVELRISHLQDNLTFTALHYASISGNVEFVQTLLSLAPENAKILTKNGYSALMLACQNNKLSVVKKLVCETQLVSNEGLSGIFYAAINKNHEICDFLDQFEDGMKSQNQSEVEICGNKILPRSNWQDVFTGCQVTQQVEQKIEIYTNKAQNQDLTELNQVQLQMIQQEAIYEPVIEDSLYIQQTQDIQLDTQALSNLSKDQDVYESLSNSQKSYKMPYPFAEQVEDIIYIKNTCRGKECLQKQTKTQIQKLQTDNLEQSDINEKILEEKLKEQEIQYLSKLENVIDHYELKMSKMRDMLTEKLDDQSELANVLKSIMQDE</sequence>
<reference evidence="3" key="2">
    <citation type="submission" date="2020-12" db="EMBL/GenBank/DDBJ databases">
        <title>New Spironucleus salmonicida genome in near-complete chromosomes.</title>
        <authorList>
            <person name="Xu F."/>
            <person name="Kurt Z."/>
            <person name="Jimenez-Gonzalez A."/>
            <person name="Astvaldsson A."/>
            <person name="Andersson J.O."/>
            <person name="Svard S.G."/>
        </authorList>
    </citation>
    <scope>NUCLEOTIDE SEQUENCE</scope>
    <source>
        <strain evidence="3">ATCC 50377</strain>
    </source>
</reference>
<dbReference type="Gene3D" id="1.25.40.20">
    <property type="entry name" value="Ankyrin repeat-containing domain"/>
    <property type="match status" value="1"/>
</dbReference>
<keyword evidence="4" id="KW-1185">Reference proteome</keyword>
<dbReference type="SUPFAM" id="SSF48403">
    <property type="entry name" value="Ankyrin repeat"/>
    <property type="match status" value="1"/>
</dbReference>
<feature type="coiled-coil region" evidence="1">
    <location>
        <begin position="437"/>
        <end position="479"/>
    </location>
</feature>